<sequence>MAEIERKVRIKNWIKKRLNIAIKRLFKCHPDNMLITVWREEVGEYAFGQKEYRTNINIGGYRVLAWRSFYTPIIRGDE</sequence>
<evidence type="ECO:0000313" key="1">
    <source>
        <dbReference type="EMBL" id="PTH78932.1"/>
    </source>
</evidence>
<name>A0A2T4MWI3_AERVE</name>
<reference evidence="1 2" key="1">
    <citation type="submission" date="2018-03" db="EMBL/GenBank/DDBJ databases">
        <title>Aeromonas veronii whole genome sequencing and analysis.</title>
        <authorList>
            <person name="Xie H."/>
            <person name="Liu T."/>
            <person name="Wang K."/>
        </authorList>
    </citation>
    <scope>NUCLEOTIDE SEQUENCE [LARGE SCALE GENOMIC DNA]</scope>
    <source>
        <strain evidence="1 2">XH.VA.1</strain>
    </source>
</reference>
<accession>A0A2T4MWI3</accession>
<gene>
    <name evidence="1" type="ORF">DAA48_21055</name>
</gene>
<evidence type="ECO:0000313" key="2">
    <source>
        <dbReference type="Proteomes" id="UP000241986"/>
    </source>
</evidence>
<protein>
    <submittedName>
        <fullName evidence="1">Uncharacterized protein</fullName>
    </submittedName>
</protein>
<organism evidence="1 2">
    <name type="scientific">Aeromonas veronii</name>
    <dbReference type="NCBI Taxonomy" id="654"/>
    <lineage>
        <taxon>Bacteria</taxon>
        <taxon>Pseudomonadati</taxon>
        <taxon>Pseudomonadota</taxon>
        <taxon>Gammaproteobacteria</taxon>
        <taxon>Aeromonadales</taxon>
        <taxon>Aeromonadaceae</taxon>
        <taxon>Aeromonas</taxon>
    </lineage>
</organism>
<proteinExistence type="predicted"/>
<dbReference type="EMBL" id="PZKL01000045">
    <property type="protein sequence ID" value="PTH78932.1"/>
    <property type="molecule type" value="Genomic_DNA"/>
</dbReference>
<dbReference type="AlphaFoldDB" id="A0A2T4MWI3"/>
<dbReference type="Proteomes" id="UP000241986">
    <property type="component" value="Unassembled WGS sequence"/>
</dbReference>
<dbReference type="RefSeq" id="WP_107684557.1">
    <property type="nucleotide sequence ID" value="NZ_PZKL01000045.1"/>
</dbReference>
<comment type="caution">
    <text evidence="1">The sequence shown here is derived from an EMBL/GenBank/DDBJ whole genome shotgun (WGS) entry which is preliminary data.</text>
</comment>